<dbReference type="EMBL" id="CP014989">
    <property type="protein sequence ID" value="ANS79278.1"/>
    <property type="molecule type" value="Genomic_DNA"/>
</dbReference>
<evidence type="ECO:0000256" key="5">
    <source>
        <dbReference type="ARBA" id="ARBA00023284"/>
    </source>
</evidence>
<dbReference type="InterPro" id="IPR005982">
    <property type="entry name" value="Thioredox_Rdtase"/>
</dbReference>
<evidence type="ECO:0000259" key="9">
    <source>
        <dbReference type="Pfam" id="PF07992"/>
    </source>
</evidence>
<evidence type="ECO:0000256" key="2">
    <source>
        <dbReference type="ARBA" id="ARBA00022827"/>
    </source>
</evidence>
<dbReference type="KEGG" id="serj:SGUI_1882"/>
<keyword evidence="4" id="KW-1015">Disulfide bond</keyword>
<sequence>MSIDLISGIGGPAPGGDDATPALREVIVIGSGPAGYTAAVYAARANLAPLVFEGSVTAGGALMNTTEVENFPGFPEGILGPQLMMDMREQAERFGAELVRDDVVEVDLTGPVKRVTDADGTVHEARAVILAMGSAYRELGIPREQELSGHGVSWCATCDGAFFRDQDILVVGGGDSAMEEATFLSRFARSVTVVHRRDELRASSIMAERARSDAKIGFAWNSAVAELHGTPKLSTVTLSDTRTGETREVEATGLFIAIGHDPRNELVRGQVELDPEGYVVVQGRGTATDVPGVFACGDLVDHTYRQAITAAGTGCAAALDAERYLAALDDTLDEPQLVTTSVAREGDS</sequence>
<dbReference type="Proteomes" id="UP000092482">
    <property type="component" value="Chromosome"/>
</dbReference>
<keyword evidence="5 7" id="KW-0676">Redox-active center</keyword>
<dbReference type="RefSeq" id="WP_066639294.1">
    <property type="nucleotide sequence ID" value="NZ_CP014989.1"/>
</dbReference>
<comment type="cofactor">
    <cofactor evidence="8">
        <name>FAD</name>
        <dbReference type="ChEBI" id="CHEBI:57692"/>
    </cofactor>
    <text evidence="8">Binds 1 FAD per subunit.</text>
</comment>
<dbReference type="InterPro" id="IPR023753">
    <property type="entry name" value="FAD/NAD-binding_dom"/>
</dbReference>
<dbReference type="GO" id="GO:0019430">
    <property type="term" value="P:removal of superoxide radicals"/>
    <property type="evidence" value="ECO:0007669"/>
    <property type="project" value="UniProtKB-UniRule"/>
</dbReference>
<dbReference type="STRING" id="1758689.SGUI_1882"/>
<accession>A0A1B1NCW6</accession>
<dbReference type="OrthoDB" id="9806179at2"/>
<dbReference type="SUPFAM" id="SSF51905">
    <property type="entry name" value="FAD/NAD(P)-binding domain"/>
    <property type="match status" value="1"/>
</dbReference>
<dbReference type="NCBIfam" id="TIGR01292">
    <property type="entry name" value="TRX_reduct"/>
    <property type="match status" value="1"/>
</dbReference>
<proteinExistence type="inferred from homology"/>
<evidence type="ECO:0000256" key="3">
    <source>
        <dbReference type="ARBA" id="ARBA00023002"/>
    </source>
</evidence>
<dbReference type="GO" id="GO:0005737">
    <property type="term" value="C:cytoplasm"/>
    <property type="evidence" value="ECO:0007669"/>
    <property type="project" value="InterPro"/>
</dbReference>
<dbReference type="AlphaFoldDB" id="A0A1B1NCW6"/>
<keyword evidence="3 7" id="KW-0560">Oxidoreductase</keyword>
<reference evidence="10 11" key="1">
    <citation type="submission" date="2016-03" db="EMBL/GenBank/DDBJ databases">
        <title>Shallow-sea hydrothermal system.</title>
        <authorList>
            <person name="Tang K."/>
        </authorList>
    </citation>
    <scope>NUCLEOTIDE SEQUENCE [LARGE SCALE GENOMIC DNA]</scope>
    <source>
        <strain evidence="10 11">JLT9</strain>
    </source>
</reference>
<dbReference type="PANTHER" id="PTHR48105">
    <property type="entry name" value="THIOREDOXIN REDUCTASE 1-RELATED-RELATED"/>
    <property type="match status" value="1"/>
</dbReference>
<comment type="subunit">
    <text evidence="7">Homodimer.</text>
</comment>
<keyword evidence="11" id="KW-1185">Reference proteome</keyword>
<comment type="similarity">
    <text evidence="7">Belongs to the class-II pyridine nucleotide-disulfide oxidoreductase family.</text>
</comment>
<dbReference type="InterPro" id="IPR050097">
    <property type="entry name" value="Ferredoxin-NADP_redctase_2"/>
</dbReference>
<name>A0A1B1NCW6_9MICO</name>
<evidence type="ECO:0000313" key="10">
    <source>
        <dbReference type="EMBL" id="ANS79278.1"/>
    </source>
</evidence>
<dbReference type="GO" id="GO:0004791">
    <property type="term" value="F:thioredoxin-disulfide reductase (NADPH) activity"/>
    <property type="evidence" value="ECO:0007669"/>
    <property type="project" value="UniProtKB-UniRule"/>
</dbReference>
<dbReference type="InterPro" id="IPR008255">
    <property type="entry name" value="Pyr_nucl-diS_OxRdtase_2_AS"/>
</dbReference>
<dbReference type="PROSITE" id="PS00573">
    <property type="entry name" value="PYRIDINE_REDOX_2"/>
    <property type="match status" value="1"/>
</dbReference>
<dbReference type="PRINTS" id="PR00469">
    <property type="entry name" value="PNDRDTASEII"/>
</dbReference>
<evidence type="ECO:0000256" key="4">
    <source>
        <dbReference type="ARBA" id="ARBA00023157"/>
    </source>
</evidence>
<evidence type="ECO:0000313" key="11">
    <source>
        <dbReference type="Proteomes" id="UP000092482"/>
    </source>
</evidence>
<keyword evidence="8" id="KW-0521">NADP</keyword>
<organism evidence="10 11">
    <name type="scientific">Serinicoccus hydrothermalis</name>
    <dbReference type="NCBI Taxonomy" id="1758689"/>
    <lineage>
        <taxon>Bacteria</taxon>
        <taxon>Bacillati</taxon>
        <taxon>Actinomycetota</taxon>
        <taxon>Actinomycetes</taxon>
        <taxon>Micrococcales</taxon>
        <taxon>Ornithinimicrobiaceae</taxon>
        <taxon>Serinicoccus</taxon>
    </lineage>
</organism>
<evidence type="ECO:0000256" key="7">
    <source>
        <dbReference type="RuleBase" id="RU003880"/>
    </source>
</evidence>
<gene>
    <name evidence="10" type="ORF">SGUI_1882</name>
</gene>
<feature type="domain" description="FAD/NAD(P)-binding" evidence="9">
    <location>
        <begin position="25"/>
        <end position="314"/>
    </location>
</feature>
<dbReference type="EC" id="1.8.1.9" evidence="7"/>
<evidence type="ECO:0000256" key="6">
    <source>
        <dbReference type="ARBA" id="ARBA00048132"/>
    </source>
</evidence>
<dbReference type="Pfam" id="PF07992">
    <property type="entry name" value="Pyr_redox_2"/>
    <property type="match status" value="1"/>
</dbReference>
<keyword evidence="1 7" id="KW-0285">Flavoprotein</keyword>
<dbReference type="Gene3D" id="3.50.50.60">
    <property type="entry name" value="FAD/NAD(P)-binding domain"/>
    <property type="match status" value="2"/>
</dbReference>
<dbReference type="InterPro" id="IPR036188">
    <property type="entry name" value="FAD/NAD-bd_sf"/>
</dbReference>
<evidence type="ECO:0000256" key="1">
    <source>
        <dbReference type="ARBA" id="ARBA00022630"/>
    </source>
</evidence>
<dbReference type="PATRIC" id="fig|1758689.4.peg.1946"/>
<keyword evidence="2 7" id="KW-0274">FAD</keyword>
<protein>
    <recommendedName>
        <fullName evidence="7">Thioredoxin reductase</fullName>
        <ecNumber evidence="7">1.8.1.9</ecNumber>
    </recommendedName>
</protein>
<comment type="catalytic activity">
    <reaction evidence="6 7">
        <text>[thioredoxin]-dithiol + NADP(+) = [thioredoxin]-disulfide + NADPH + H(+)</text>
        <dbReference type="Rhea" id="RHEA:20345"/>
        <dbReference type="Rhea" id="RHEA-COMP:10698"/>
        <dbReference type="Rhea" id="RHEA-COMP:10700"/>
        <dbReference type="ChEBI" id="CHEBI:15378"/>
        <dbReference type="ChEBI" id="CHEBI:29950"/>
        <dbReference type="ChEBI" id="CHEBI:50058"/>
        <dbReference type="ChEBI" id="CHEBI:57783"/>
        <dbReference type="ChEBI" id="CHEBI:58349"/>
        <dbReference type="EC" id="1.8.1.9"/>
    </reaction>
</comment>
<dbReference type="PRINTS" id="PR00368">
    <property type="entry name" value="FADPNR"/>
</dbReference>
<evidence type="ECO:0000256" key="8">
    <source>
        <dbReference type="RuleBase" id="RU003881"/>
    </source>
</evidence>